<gene>
    <name evidence="5" type="ORF">FH972_024122</name>
</gene>
<protein>
    <recommendedName>
        <fullName evidence="4">RRM domain-containing protein</fullName>
    </recommendedName>
</protein>
<dbReference type="GO" id="GO:0019843">
    <property type="term" value="F:rRNA binding"/>
    <property type="evidence" value="ECO:0007669"/>
    <property type="project" value="TreeGrafter"/>
</dbReference>
<accession>A0A5N6KZL8</accession>
<dbReference type="GO" id="GO:0042274">
    <property type="term" value="P:ribosomal small subunit biogenesis"/>
    <property type="evidence" value="ECO:0007669"/>
    <property type="project" value="TreeGrafter"/>
</dbReference>
<dbReference type="InterPro" id="IPR012677">
    <property type="entry name" value="Nucleotide-bd_a/b_plait_sf"/>
</dbReference>
<comment type="caution">
    <text evidence="5">The sequence shown here is derived from an EMBL/GenBank/DDBJ whole genome shotgun (WGS) entry which is preliminary data.</text>
</comment>
<evidence type="ECO:0000259" key="4">
    <source>
        <dbReference type="PROSITE" id="PS50102"/>
    </source>
</evidence>
<name>A0A5N6KZL8_9ROSI</name>
<feature type="region of interest" description="Disordered" evidence="3">
    <location>
        <begin position="192"/>
        <end position="270"/>
    </location>
</feature>
<dbReference type="EMBL" id="VIBQ01000016">
    <property type="protein sequence ID" value="KAB8356539.1"/>
    <property type="molecule type" value="Genomic_DNA"/>
</dbReference>
<dbReference type="Pfam" id="PF00076">
    <property type="entry name" value="RRM_1"/>
    <property type="match status" value="1"/>
</dbReference>
<reference evidence="5 6" key="1">
    <citation type="submission" date="2019-06" db="EMBL/GenBank/DDBJ databases">
        <title>A chromosomal-level reference genome of Carpinus fangiana (Coryloideae, Betulaceae).</title>
        <authorList>
            <person name="Yang X."/>
            <person name="Wang Z."/>
            <person name="Zhang L."/>
            <person name="Hao G."/>
            <person name="Liu J."/>
            <person name="Yang Y."/>
        </authorList>
    </citation>
    <scope>NUCLEOTIDE SEQUENCE [LARGE SCALE GENOMIC DNA]</scope>
    <source>
        <strain evidence="5">Cfa_2016G</strain>
        <tissue evidence="5">Leaf</tissue>
    </source>
</reference>
<dbReference type="FunFam" id="3.30.70.330:FF:000376">
    <property type="entry name" value="Putative RNA binding protein"/>
    <property type="match status" value="1"/>
</dbReference>
<dbReference type="PANTHER" id="PTHR23236">
    <property type="entry name" value="EUKARYOTIC TRANSLATION INITIATION FACTOR 4B/4H"/>
    <property type="match status" value="1"/>
</dbReference>
<organism evidence="5 6">
    <name type="scientific">Carpinus fangiana</name>
    <dbReference type="NCBI Taxonomy" id="176857"/>
    <lineage>
        <taxon>Eukaryota</taxon>
        <taxon>Viridiplantae</taxon>
        <taxon>Streptophyta</taxon>
        <taxon>Embryophyta</taxon>
        <taxon>Tracheophyta</taxon>
        <taxon>Spermatophyta</taxon>
        <taxon>Magnoliopsida</taxon>
        <taxon>eudicotyledons</taxon>
        <taxon>Gunneridae</taxon>
        <taxon>Pentapetalae</taxon>
        <taxon>rosids</taxon>
        <taxon>fabids</taxon>
        <taxon>Fagales</taxon>
        <taxon>Betulaceae</taxon>
        <taxon>Carpinus</taxon>
    </lineage>
</organism>
<evidence type="ECO:0000256" key="2">
    <source>
        <dbReference type="PROSITE-ProRule" id="PRU00176"/>
    </source>
</evidence>
<dbReference type="AlphaFoldDB" id="A0A5N6KZL8"/>
<dbReference type="GO" id="GO:0005730">
    <property type="term" value="C:nucleolus"/>
    <property type="evidence" value="ECO:0007669"/>
    <property type="project" value="TreeGrafter"/>
</dbReference>
<evidence type="ECO:0000256" key="1">
    <source>
        <dbReference type="ARBA" id="ARBA00022884"/>
    </source>
</evidence>
<proteinExistence type="predicted"/>
<sequence length="270" mass="30384">MDDEYDEPRRRTPTPPYSQLEPQPPDEVTWPARPFRSVFDPPRPVEGDLPRPASAYHNPPRPFRWVSPQEELRRADEGRGEGDLPRQAMDEDEQDAAKAVEAKKKNRFIVFIGNLPYTTTDEALATHFASVKPAAIRHITKPGSSNTNGFPESKGYAFVEFEDYDRLKTCLKSFHRSEFTCGGKMRQMNVELTAGGGGKGEARKEKTRAKNEKLGEERKRRMIEEAKKKAEKLESSKEEDAAAAPAAAANGWGHEDRGGMHPARMAMMSR</sequence>
<dbReference type="SMART" id="SM00360">
    <property type="entry name" value="RRM"/>
    <property type="match status" value="1"/>
</dbReference>
<dbReference type="Proteomes" id="UP000327013">
    <property type="component" value="Unassembled WGS sequence"/>
</dbReference>
<dbReference type="Gene3D" id="3.30.70.330">
    <property type="match status" value="1"/>
</dbReference>
<dbReference type="InterPro" id="IPR000504">
    <property type="entry name" value="RRM_dom"/>
</dbReference>
<keyword evidence="1 2" id="KW-0694">RNA-binding</keyword>
<feature type="compositionally biased region" description="Basic and acidic residues" evidence="3">
    <location>
        <begin position="70"/>
        <end position="84"/>
    </location>
</feature>
<feature type="compositionally biased region" description="Basic and acidic residues" evidence="3">
    <location>
        <begin position="200"/>
        <end position="240"/>
    </location>
</feature>
<dbReference type="SUPFAM" id="SSF54928">
    <property type="entry name" value="RNA-binding domain, RBD"/>
    <property type="match status" value="1"/>
</dbReference>
<dbReference type="OrthoDB" id="167718at2759"/>
<dbReference type="InterPro" id="IPR035979">
    <property type="entry name" value="RBD_domain_sf"/>
</dbReference>
<feature type="region of interest" description="Disordered" evidence="3">
    <location>
        <begin position="1"/>
        <end position="90"/>
    </location>
</feature>
<evidence type="ECO:0000313" key="5">
    <source>
        <dbReference type="EMBL" id="KAB8356539.1"/>
    </source>
</evidence>
<dbReference type="PANTHER" id="PTHR23236:SF51">
    <property type="entry name" value="NUCLEOLAR PROTEIN 6"/>
    <property type="match status" value="1"/>
</dbReference>
<keyword evidence="6" id="KW-1185">Reference proteome</keyword>
<evidence type="ECO:0000256" key="3">
    <source>
        <dbReference type="SAM" id="MobiDB-lite"/>
    </source>
</evidence>
<feature type="domain" description="RRM" evidence="4">
    <location>
        <begin position="108"/>
        <end position="195"/>
    </location>
</feature>
<dbReference type="PROSITE" id="PS50102">
    <property type="entry name" value="RRM"/>
    <property type="match status" value="1"/>
</dbReference>
<evidence type="ECO:0000313" key="6">
    <source>
        <dbReference type="Proteomes" id="UP000327013"/>
    </source>
</evidence>